<dbReference type="PATRIC" id="fig|1123269.5.peg.2905"/>
<organism evidence="3 4">
    <name type="scientific">Sphingomonas sanxanigenens DSM 19645 = NX02</name>
    <dbReference type="NCBI Taxonomy" id="1123269"/>
    <lineage>
        <taxon>Bacteria</taxon>
        <taxon>Pseudomonadati</taxon>
        <taxon>Pseudomonadota</taxon>
        <taxon>Alphaproteobacteria</taxon>
        <taxon>Sphingomonadales</taxon>
        <taxon>Sphingomonadaceae</taxon>
        <taxon>Sphingomonas</taxon>
    </lineage>
</organism>
<dbReference type="Gene3D" id="3.40.50.720">
    <property type="entry name" value="NAD(P)-binding Rossmann-like Domain"/>
    <property type="match status" value="1"/>
</dbReference>
<accession>W0A9Q9</accession>
<dbReference type="Proteomes" id="UP000018851">
    <property type="component" value="Chromosome"/>
</dbReference>
<dbReference type="eggNOG" id="COG1028">
    <property type="taxonomic scope" value="Bacteria"/>
</dbReference>
<reference evidence="3 4" key="1">
    <citation type="submission" date="2013-07" db="EMBL/GenBank/DDBJ databases">
        <title>Completed genome of Sphingomonas sanxanigenens NX02.</title>
        <authorList>
            <person name="Ma T."/>
            <person name="Huang H."/>
            <person name="Wu M."/>
            <person name="Li X."/>
            <person name="Li G."/>
        </authorList>
    </citation>
    <scope>NUCLEOTIDE SEQUENCE [LARGE SCALE GENOMIC DNA]</scope>
    <source>
        <strain evidence="3 4">NX02</strain>
    </source>
</reference>
<dbReference type="PANTHER" id="PTHR24321">
    <property type="entry name" value="DEHYDROGENASES, SHORT CHAIN"/>
    <property type="match status" value="1"/>
</dbReference>
<dbReference type="Pfam" id="PF13561">
    <property type="entry name" value="adh_short_C2"/>
    <property type="match status" value="1"/>
</dbReference>
<dbReference type="EMBL" id="CP006644">
    <property type="protein sequence ID" value="AHE54664.1"/>
    <property type="molecule type" value="Genomic_DNA"/>
</dbReference>
<dbReference type="STRING" id="1123269.NX02_14900"/>
<evidence type="ECO:0000256" key="2">
    <source>
        <dbReference type="ARBA" id="ARBA00023002"/>
    </source>
</evidence>
<dbReference type="KEGG" id="ssan:NX02_14900"/>
<dbReference type="AlphaFoldDB" id="W0A9Q9"/>
<dbReference type="PANTHER" id="PTHR24321:SF14">
    <property type="entry name" value="SHORT-CHAIN TYPE DEHYDROGENASE_REDUCTASE BLR2146-RELATED"/>
    <property type="match status" value="1"/>
</dbReference>
<dbReference type="InterPro" id="IPR036291">
    <property type="entry name" value="NAD(P)-bd_dom_sf"/>
</dbReference>
<dbReference type="PRINTS" id="PR00081">
    <property type="entry name" value="GDHRDH"/>
</dbReference>
<dbReference type="InterPro" id="IPR020904">
    <property type="entry name" value="Sc_DH/Rdtase_CS"/>
</dbReference>
<dbReference type="HOGENOM" id="CLU_010194_2_10_5"/>
<evidence type="ECO:0000256" key="1">
    <source>
        <dbReference type="ARBA" id="ARBA00006484"/>
    </source>
</evidence>
<evidence type="ECO:0000313" key="4">
    <source>
        <dbReference type="Proteomes" id="UP000018851"/>
    </source>
</evidence>
<dbReference type="CDD" id="cd05233">
    <property type="entry name" value="SDR_c"/>
    <property type="match status" value="1"/>
</dbReference>
<comment type="similarity">
    <text evidence="1">Belongs to the short-chain dehydrogenases/reductases (SDR) family.</text>
</comment>
<gene>
    <name evidence="3" type="ORF">NX02_14900</name>
</gene>
<name>W0A9Q9_9SPHN</name>
<evidence type="ECO:0008006" key="5">
    <source>
        <dbReference type="Google" id="ProtNLM"/>
    </source>
</evidence>
<dbReference type="PRINTS" id="PR00080">
    <property type="entry name" value="SDRFAMILY"/>
</dbReference>
<keyword evidence="4" id="KW-1185">Reference proteome</keyword>
<sequence>MRRFQNRAILVSGGASGIGRATAARLVEEGAQVLCADINLAGAEETAASLAGTGAESGGSCAAIALDVTDPAACDAAVAAAVERFGRLDGLANVAGIGCFGHVATTSDAEWARVIAVNLSGVFRMTRAALPPLTETKGAIVNIASAAGLVATPYAAAYSASKSGVLGLTRTVAAEYATRGLRVNAICPGAVDTPLIAGGFDAIDGVDMGLFSRMTPLLGPMAQPADIAAAVAFLLSDDARFVTGAVLAVDGGQTAI</sequence>
<dbReference type="GO" id="GO:0016491">
    <property type="term" value="F:oxidoreductase activity"/>
    <property type="evidence" value="ECO:0007669"/>
    <property type="project" value="UniProtKB-KW"/>
</dbReference>
<proteinExistence type="inferred from homology"/>
<dbReference type="SUPFAM" id="SSF51735">
    <property type="entry name" value="NAD(P)-binding Rossmann-fold domains"/>
    <property type="match status" value="1"/>
</dbReference>
<protein>
    <recommendedName>
        <fullName evidence="5">Short-chain dehydrogenase</fullName>
    </recommendedName>
</protein>
<keyword evidence="2" id="KW-0560">Oxidoreductase</keyword>
<dbReference type="PROSITE" id="PS00061">
    <property type="entry name" value="ADH_SHORT"/>
    <property type="match status" value="1"/>
</dbReference>
<dbReference type="OrthoDB" id="9804774at2"/>
<dbReference type="InterPro" id="IPR002347">
    <property type="entry name" value="SDR_fam"/>
</dbReference>
<dbReference type="RefSeq" id="WP_025292867.1">
    <property type="nucleotide sequence ID" value="NZ_CP006644.1"/>
</dbReference>
<dbReference type="FunFam" id="3.40.50.720:FF:000084">
    <property type="entry name" value="Short-chain dehydrogenase reductase"/>
    <property type="match status" value="1"/>
</dbReference>
<evidence type="ECO:0000313" key="3">
    <source>
        <dbReference type="EMBL" id="AHE54664.1"/>
    </source>
</evidence>